<dbReference type="AlphaFoldDB" id="A0A164ZUA1"/>
<dbReference type="EMBL" id="KV419396">
    <property type="protein sequence ID" value="KZS98077.1"/>
    <property type="molecule type" value="Genomic_DNA"/>
</dbReference>
<accession>A0A164ZUA1</accession>
<feature type="region of interest" description="Disordered" evidence="1">
    <location>
        <begin position="81"/>
        <end position="122"/>
    </location>
</feature>
<feature type="compositionally biased region" description="Acidic residues" evidence="1">
    <location>
        <begin position="356"/>
        <end position="376"/>
    </location>
</feature>
<evidence type="ECO:0000313" key="3">
    <source>
        <dbReference type="Proteomes" id="UP000076722"/>
    </source>
</evidence>
<gene>
    <name evidence="2" type="ORF">SISNIDRAFT_477351</name>
</gene>
<name>A0A164ZUA1_9AGAM</name>
<dbReference type="OrthoDB" id="514070at2759"/>
<feature type="compositionally biased region" description="Low complexity" evidence="1">
    <location>
        <begin position="85"/>
        <end position="100"/>
    </location>
</feature>
<dbReference type="Proteomes" id="UP000076722">
    <property type="component" value="Unassembled WGS sequence"/>
</dbReference>
<proteinExistence type="predicted"/>
<sequence length="376" mass="41045">MTSKLSLPAFLKIFTSASVPMSKAMAYAGKIYKTNNTRELLSQLTDAKLVSLGINEKEDRKQILQALRTAGLQDKKGAKAALGVDPAASSSPSSSKSSKSSPRKRKRDADLDKPIPNGSYVEGSETKLDFEEVLDADVVMNHSTHVNRAPIMTAWSMIVAEKLGFKREEALSIASVYTELNAISRGVASGIFDSKKGDGMEAKSLGSQPYVELMGRRPLFMTQSSQWRALSKGDPVPPSTAFSYISRSLRQTAPYVIGAMRLLAQTYSPRELNEKGFGIYAEFRPAVTDWGARSEVRCKDILALRKPEIVGSAAHATHQLTIAPVENTETDDTHSSTDPPSIEGPSPKKSRGMTLEEYEDALDESEWADLPLDELP</sequence>
<reference evidence="2 3" key="1">
    <citation type="journal article" date="2016" name="Mol. Biol. Evol.">
        <title>Comparative Genomics of Early-Diverging Mushroom-Forming Fungi Provides Insights into the Origins of Lignocellulose Decay Capabilities.</title>
        <authorList>
            <person name="Nagy L.G."/>
            <person name="Riley R."/>
            <person name="Tritt A."/>
            <person name="Adam C."/>
            <person name="Daum C."/>
            <person name="Floudas D."/>
            <person name="Sun H."/>
            <person name="Yadav J.S."/>
            <person name="Pangilinan J."/>
            <person name="Larsson K.H."/>
            <person name="Matsuura K."/>
            <person name="Barry K."/>
            <person name="Labutti K."/>
            <person name="Kuo R."/>
            <person name="Ohm R.A."/>
            <person name="Bhattacharya S.S."/>
            <person name="Shirouzu T."/>
            <person name="Yoshinaga Y."/>
            <person name="Martin F.M."/>
            <person name="Grigoriev I.V."/>
            <person name="Hibbett D.S."/>
        </authorList>
    </citation>
    <scope>NUCLEOTIDE SEQUENCE [LARGE SCALE GENOMIC DNA]</scope>
    <source>
        <strain evidence="2 3">HHB9708</strain>
    </source>
</reference>
<dbReference type="InterPro" id="IPR013761">
    <property type="entry name" value="SAM/pointed_sf"/>
</dbReference>
<dbReference type="Gene3D" id="1.10.150.50">
    <property type="entry name" value="Transcription Factor, Ets-1"/>
    <property type="match status" value="1"/>
</dbReference>
<feature type="region of interest" description="Disordered" evidence="1">
    <location>
        <begin position="320"/>
        <end position="376"/>
    </location>
</feature>
<evidence type="ECO:0000313" key="2">
    <source>
        <dbReference type="EMBL" id="KZS98077.1"/>
    </source>
</evidence>
<protein>
    <submittedName>
        <fullName evidence="2">Uncharacterized protein</fullName>
    </submittedName>
</protein>
<dbReference type="CDD" id="cd09487">
    <property type="entry name" value="SAM_superfamily"/>
    <property type="match status" value="1"/>
</dbReference>
<organism evidence="2 3">
    <name type="scientific">Sistotremastrum niveocremeum HHB9708</name>
    <dbReference type="NCBI Taxonomy" id="1314777"/>
    <lineage>
        <taxon>Eukaryota</taxon>
        <taxon>Fungi</taxon>
        <taxon>Dikarya</taxon>
        <taxon>Basidiomycota</taxon>
        <taxon>Agaricomycotina</taxon>
        <taxon>Agaricomycetes</taxon>
        <taxon>Sistotremastrales</taxon>
        <taxon>Sistotremastraceae</taxon>
        <taxon>Sertulicium</taxon>
        <taxon>Sertulicium niveocremeum</taxon>
    </lineage>
</organism>
<keyword evidence="3" id="KW-1185">Reference proteome</keyword>
<evidence type="ECO:0000256" key="1">
    <source>
        <dbReference type="SAM" id="MobiDB-lite"/>
    </source>
</evidence>